<reference evidence="2 3" key="1">
    <citation type="submission" date="2023-01" db="EMBL/GenBank/DDBJ databases">
        <title>Cultivation and genomic characterization of new, ubiquitous marine nitrite-oxidizing bacteria from the Nitrospirales.</title>
        <authorList>
            <person name="Mueller A.J."/>
            <person name="Daebeler A."/>
            <person name="Herbold C.W."/>
            <person name="Kirkegaard R.H."/>
            <person name="Daims H."/>
        </authorList>
    </citation>
    <scope>NUCLEOTIDE SEQUENCE [LARGE SCALE GENOMIC DNA]</scope>
    <source>
        <strain evidence="2 3">VA</strain>
    </source>
</reference>
<evidence type="ECO:0000313" key="2">
    <source>
        <dbReference type="EMBL" id="WNM57651.1"/>
    </source>
</evidence>
<keyword evidence="1" id="KW-0472">Membrane</keyword>
<protein>
    <submittedName>
        <fullName evidence="2">DUF2784 domain-containing protein</fullName>
    </submittedName>
</protein>
<keyword evidence="3" id="KW-1185">Reference proteome</keyword>
<keyword evidence="1" id="KW-1133">Transmembrane helix</keyword>
<sequence>MLWQVLAELVLLIHFAFIAFVLFGGILAIWWRWIPWVHLPAALWAAALEFGGWICPLTPLENRLRQASGEAGYSGGFLEHYALPIIYPKGLTPDMQFWLGFVVVLFTLVTYGFVWGRRTKII</sequence>
<dbReference type="InterPro" id="IPR021218">
    <property type="entry name" value="DUF2784"/>
</dbReference>
<keyword evidence="1" id="KW-0812">Transmembrane</keyword>
<evidence type="ECO:0000313" key="3">
    <source>
        <dbReference type="Proteomes" id="UP001302719"/>
    </source>
</evidence>
<feature type="transmembrane region" description="Helical" evidence="1">
    <location>
        <begin position="9"/>
        <end position="31"/>
    </location>
</feature>
<feature type="transmembrane region" description="Helical" evidence="1">
    <location>
        <begin position="97"/>
        <end position="116"/>
    </location>
</feature>
<accession>A0AA96G9Z4</accession>
<dbReference type="AlphaFoldDB" id="A0AA96G9Z4"/>
<organism evidence="2 3">
    <name type="scientific">Candidatus Nitrospira allomarina</name>
    <dbReference type="NCBI Taxonomy" id="3020900"/>
    <lineage>
        <taxon>Bacteria</taxon>
        <taxon>Pseudomonadati</taxon>
        <taxon>Nitrospirota</taxon>
        <taxon>Nitrospiria</taxon>
        <taxon>Nitrospirales</taxon>
        <taxon>Nitrospiraceae</taxon>
        <taxon>Nitrospira</taxon>
    </lineage>
</organism>
<evidence type="ECO:0000256" key="1">
    <source>
        <dbReference type="SAM" id="Phobius"/>
    </source>
</evidence>
<gene>
    <name evidence="2" type="ORF">PP769_17025</name>
</gene>
<dbReference type="EMBL" id="CP116967">
    <property type="protein sequence ID" value="WNM57651.1"/>
    <property type="molecule type" value="Genomic_DNA"/>
</dbReference>
<dbReference type="KEGG" id="nall:PP769_17025"/>
<dbReference type="Proteomes" id="UP001302719">
    <property type="component" value="Chromosome"/>
</dbReference>
<dbReference type="Pfam" id="PF10861">
    <property type="entry name" value="DUF2784"/>
    <property type="match status" value="1"/>
</dbReference>
<name>A0AA96G9Z4_9BACT</name>
<dbReference type="RefSeq" id="WP_312642383.1">
    <property type="nucleotide sequence ID" value="NZ_CP116967.1"/>
</dbReference>
<proteinExistence type="predicted"/>